<feature type="domain" description="Smr" evidence="3">
    <location>
        <begin position="267"/>
        <end position="339"/>
    </location>
</feature>
<feature type="region of interest" description="Disordered" evidence="1">
    <location>
        <begin position="40"/>
        <end position="69"/>
    </location>
</feature>
<dbReference type="InterPro" id="IPR002625">
    <property type="entry name" value="Smr_dom"/>
</dbReference>
<evidence type="ECO:0000256" key="1">
    <source>
        <dbReference type="SAM" id="MobiDB-lite"/>
    </source>
</evidence>
<dbReference type="OrthoDB" id="3231855at2759"/>
<keyword evidence="4" id="KW-1185">Reference proteome</keyword>
<sequence>MHIEETVMVIMMIVMIVIIMLLFNCLIKWCRRTRSKTALTLHSSRPEASAETNSLPSENRCSSQPAQQPDSITRLLPSANVVSENNSVGSSSPVSADLFISVPHNPTQQSVTHAETLQVDRLSVTTRRRICRYSSSDWEIPRRHKTIQLGESSSSVVRASESISSHAVPKLSLSAASEKLPASDKMVYVNGRLSRPFPIPDLCGGILESRPLLDNVVYRSHITMAIGAEAAPCRPASTAPPPRLRKAQKSRLNEHYVRDSEPSEKKLDLRGQFLDPAMVLFYEFYHRMKKMYTHEGYKEEDRYIYVVTGYGKYSENGIPKIKPAVQSFLDKNKVSNSVS</sequence>
<reference evidence="5" key="1">
    <citation type="submission" date="2025-08" db="UniProtKB">
        <authorList>
            <consortium name="RefSeq"/>
        </authorList>
    </citation>
    <scope>IDENTIFICATION</scope>
</reference>
<keyword evidence="2" id="KW-1133">Transmembrane helix</keyword>
<dbReference type="InterPro" id="IPR036063">
    <property type="entry name" value="Smr_dom_sf"/>
</dbReference>
<feature type="region of interest" description="Disordered" evidence="1">
    <location>
        <begin position="232"/>
        <end position="251"/>
    </location>
</feature>
<feature type="compositionally biased region" description="Polar residues" evidence="1">
    <location>
        <begin position="50"/>
        <end position="69"/>
    </location>
</feature>
<feature type="transmembrane region" description="Helical" evidence="2">
    <location>
        <begin position="6"/>
        <end position="27"/>
    </location>
</feature>
<name>A0A9W3B738_BIOGL</name>
<evidence type="ECO:0000259" key="3">
    <source>
        <dbReference type="PROSITE" id="PS50828"/>
    </source>
</evidence>
<evidence type="ECO:0000313" key="4">
    <source>
        <dbReference type="Proteomes" id="UP001165740"/>
    </source>
</evidence>
<keyword evidence="2" id="KW-0812">Transmembrane</keyword>
<dbReference type="Gene3D" id="3.30.1370.110">
    <property type="match status" value="1"/>
</dbReference>
<dbReference type="RefSeq" id="XP_055895349.1">
    <property type="nucleotide sequence ID" value="XM_056039374.1"/>
</dbReference>
<evidence type="ECO:0000313" key="5">
    <source>
        <dbReference type="RefSeq" id="XP_055895349.1"/>
    </source>
</evidence>
<keyword evidence="2" id="KW-0472">Membrane</keyword>
<dbReference type="Proteomes" id="UP001165740">
    <property type="component" value="Chromosome 8"/>
</dbReference>
<dbReference type="PROSITE" id="PS50828">
    <property type="entry name" value="SMR"/>
    <property type="match status" value="1"/>
</dbReference>
<dbReference type="AlphaFoldDB" id="A0A9W3B738"/>
<organism evidence="4 5">
    <name type="scientific">Biomphalaria glabrata</name>
    <name type="common">Bloodfluke planorb</name>
    <name type="synonym">Freshwater snail</name>
    <dbReference type="NCBI Taxonomy" id="6526"/>
    <lineage>
        <taxon>Eukaryota</taxon>
        <taxon>Metazoa</taxon>
        <taxon>Spiralia</taxon>
        <taxon>Lophotrochozoa</taxon>
        <taxon>Mollusca</taxon>
        <taxon>Gastropoda</taxon>
        <taxon>Heterobranchia</taxon>
        <taxon>Euthyneura</taxon>
        <taxon>Panpulmonata</taxon>
        <taxon>Hygrophila</taxon>
        <taxon>Lymnaeoidea</taxon>
        <taxon>Planorbidae</taxon>
        <taxon>Biomphalaria</taxon>
    </lineage>
</organism>
<dbReference type="GeneID" id="106078127"/>
<evidence type="ECO:0000256" key="2">
    <source>
        <dbReference type="SAM" id="Phobius"/>
    </source>
</evidence>
<protein>
    <submittedName>
        <fullName evidence="5">Uncharacterized protein LOC106078127</fullName>
    </submittedName>
</protein>
<proteinExistence type="predicted"/>
<gene>
    <name evidence="5" type="primary">LOC106078127</name>
</gene>
<accession>A0A9W3B738</accession>
<dbReference type="SUPFAM" id="SSF160443">
    <property type="entry name" value="SMR domain-like"/>
    <property type="match status" value="1"/>
</dbReference>